<dbReference type="AlphaFoldDB" id="A0AAP0L8R8"/>
<name>A0AAP0L8R8_9MAGN</name>
<keyword evidence="3" id="KW-1185">Reference proteome</keyword>
<accession>A0AAP0L8R8</accession>
<organism evidence="2 3">
    <name type="scientific">Stephania cephalantha</name>
    <dbReference type="NCBI Taxonomy" id="152367"/>
    <lineage>
        <taxon>Eukaryota</taxon>
        <taxon>Viridiplantae</taxon>
        <taxon>Streptophyta</taxon>
        <taxon>Embryophyta</taxon>
        <taxon>Tracheophyta</taxon>
        <taxon>Spermatophyta</taxon>
        <taxon>Magnoliopsida</taxon>
        <taxon>Ranunculales</taxon>
        <taxon>Menispermaceae</taxon>
        <taxon>Menispermoideae</taxon>
        <taxon>Cissampelideae</taxon>
        <taxon>Stephania</taxon>
    </lineage>
</organism>
<dbReference type="EMBL" id="JBBNAG010000001">
    <property type="protein sequence ID" value="KAK9165195.1"/>
    <property type="molecule type" value="Genomic_DNA"/>
</dbReference>
<evidence type="ECO:0000313" key="3">
    <source>
        <dbReference type="Proteomes" id="UP001419268"/>
    </source>
</evidence>
<evidence type="ECO:0000313" key="2">
    <source>
        <dbReference type="EMBL" id="KAK9165195.1"/>
    </source>
</evidence>
<sequence>MVFSKAFFALVVFSLLCLVHFVEPRLYDVDQLASSSGTQRMLLQTIGTP</sequence>
<comment type="caution">
    <text evidence="2">The sequence shown here is derived from an EMBL/GenBank/DDBJ whole genome shotgun (WGS) entry which is preliminary data.</text>
</comment>
<protein>
    <submittedName>
        <fullName evidence="2">Uncharacterized protein</fullName>
    </submittedName>
</protein>
<feature type="signal peptide" evidence="1">
    <location>
        <begin position="1"/>
        <end position="24"/>
    </location>
</feature>
<feature type="chain" id="PRO_5042927552" evidence="1">
    <location>
        <begin position="25"/>
        <end position="49"/>
    </location>
</feature>
<proteinExistence type="predicted"/>
<gene>
    <name evidence="2" type="ORF">Scep_000386</name>
</gene>
<reference evidence="2 3" key="1">
    <citation type="submission" date="2024-01" db="EMBL/GenBank/DDBJ databases">
        <title>Genome assemblies of Stephania.</title>
        <authorList>
            <person name="Yang L."/>
        </authorList>
    </citation>
    <scope>NUCLEOTIDE SEQUENCE [LARGE SCALE GENOMIC DNA]</scope>
    <source>
        <strain evidence="2">JXDWG</strain>
        <tissue evidence="2">Leaf</tissue>
    </source>
</reference>
<keyword evidence="1" id="KW-0732">Signal</keyword>
<dbReference type="Proteomes" id="UP001419268">
    <property type="component" value="Unassembled WGS sequence"/>
</dbReference>
<evidence type="ECO:0000256" key="1">
    <source>
        <dbReference type="SAM" id="SignalP"/>
    </source>
</evidence>